<proteinExistence type="predicted"/>
<accession>A0A370CCL6</accession>
<gene>
    <name evidence="2" type="ORF">M747DRAFT_230933</name>
</gene>
<dbReference type="AlphaFoldDB" id="A0A370CCL6"/>
<dbReference type="Proteomes" id="UP000253845">
    <property type="component" value="Unassembled WGS sequence"/>
</dbReference>
<dbReference type="EMBL" id="KZ851904">
    <property type="protein sequence ID" value="RDH23542.1"/>
    <property type="molecule type" value="Genomic_DNA"/>
</dbReference>
<dbReference type="VEuPathDB" id="FungiDB:M747DRAFT_230933"/>
<name>A0A370CCL6_ASPNG</name>
<sequence>MYQMPGWASPKHTRSFTLTGGLMTMERFLPECFMTGIGEGMNDRGVPCGKEVEGNDLLLMLLDDHVQDRCTLIGPTSGTQHRLHHGTQYDVHRTRFSSRQTYRSYLGGWDGRLPSHVRTLLLISFAHVHVEYEDEHGTASLGTLRRSSQASRRDTSASERLQASTLNYGVGLVQCDGVPAQELECGEPYDPASGKTIELRLECCQSKLPIALQHQINRRVLIARKKPPAEISLSTLHGAAIPNDDTIVHTAAGGMMIMDDRYQTTSPVDSAGCGIADKPGTAPEGMADIHGYCKGVSHYLLAAYDMQARKASSIQEQSNSEGVNYPAGNTCPFGVDTSLLSPKRDKSSHIEDLRDQLYAANASASPAALTRIDWTRKEASRKGFQAEKPTMRGAMHFHNPEQDPAWSAEQAPNGYKPHGRCGQTLPWSQISQSIVSSLPAMALIQSVIGGAIAQLGHQLVLGLDPSPGHRLCQ</sequence>
<reference evidence="2 3" key="1">
    <citation type="submission" date="2018-07" db="EMBL/GenBank/DDBJ databases">
        <title>Section-level genome sequencing of Aspergillus section Nigri to investigate inter- and intra-species variation.</title>
        <authorList>
            <consortium name="DOE Joint Genome Institute"/>
            <person name="Vesth T.C."/>
            <person name="Nybo J.L."/>
            <person name="Theobald S."/>
            <person name="Frisvad J.C."/>
            <person name="Larsen T.O."/>
            <person name="Nielsen K.F."/>
            <person name="Hoof J.B."/>
            <person name="Brandl J."/>
            <person name="Salamov A."/>
            <person name="Riley R."/>
            <person name="Gladden J.M."/>
            <person name="Phatale P."/>
            <person name="Nielsen M.T."/>
            <person name="Lyhne E.K."/>
            <person name="Kogle M.E."/>
            <person name="Strasser K."/>
            <person name="McDonnell E."/>
            <person name="Barry K."/>
            <person name="Clum A."/>
            <person name="Chen C."/>
            <person name="Nolan M."/>
            <person name="Sandor L."/>
            <person name="Kuo A."/>
            <person name="Lipzen A."/>
            <person name="Hainaut M."/>
            <person name="Drula E."/>
            <person name="Tsang A."/>
            <person name="Magnuson J.K."/>
            <person name="Henrissat B."/>
            <person name="Wiebenga A."/>
            <person name="Simmons B.A."/>
            <person name="Makela M.R."/>
            <person name="De vries R.P."/>
            <person name="Grigoriev I.V."/>
            <person name="Mortensen U.H."/>
            <person name="Baker S.E."/>
            <person name="Andersen M.R."/>
        </authorList>
    </citation>
    <scope>NUCLEOTIDE SEQUENCE [LARGE SCALE GENOMIC DNA]</scope>
    <source>
        <strain evidence="2 3">ATCC 13496</strain>
    </source>
</reference>
<protein>
    <submittedName>
        <fullName evidence="2">Uncharacterized protein</fullName>
    </submittedName>
</protein>
<organism evidence="2 3">
    <name type="scientific">Aspergillus niger ATCC 13496</name>
    <dbReference type="NCBI Taxonomy" id="1353008"/>
    <lineage>
        <taxon>Eukaryota</taxon>
        <taxon>Fungi</taxon>
        <taxon>Dikarya</taxon>
        <taxon>Ascomycota</taxon>
        <taxon>Pezizomycotina</taxon>
        <taxon>Eurotiomycetes</taxon>
        <taxon>Eurotiomycetidae</taxon>
        <taxon>Eurotiales</taxon>
        <taxon>Aspergillaceae</taxon>
        <taxon>Aspergillus</taxon>
        <taxon>Aspergillus subgen. Circumdati</taxon>
    </lineage>
</organism>
<evidence type="ECO:0000313" key="3">
    <source>
        <dbReference type="Proteomes" id="UP000253845"/>
    </source>
</evidence>
<feature type="region of interest" description="Disordered" evidence="1">
    <location>
        <begin position="137"/>
        <end position="159"/>
    </location>
</feature>
<evidence type="ECO:0000256" key="1">
    <source>
        <dbReference type="SAM" id="MobiDB-lite"/>
    </source>
</evidence>
<evidence type="ECO:0000313" key="2">
    <source>
        <dbReference type="EMBL" id="RDH23542.1"/>
    </source>
</evidence>